<organism evidence="12 13">
    <name type="scientific">Henosepilachna vigintioctopunctata</name>
    <dbReference type="NCBI Taxonomy" id="420089"/>
    <lineage>
        <taxon>Eukaryota</taxon>
        <taxon>Metazoa</taxon>
        <taxon>Ecdysozoa</taxon>
        <taxon>Arthropoda</taxon>
        <taxon>Hexapoda</taxon>
        <taxon>Insecta</taxon>
        <taxon>Pterygota</taxon>
        <taxon>Neoptera</taxon>
        <taxon>Endopterygota</taxon>
        <taxon>Coleoptera</taxon>
        <taxon>Polyphaga</taxon>
        <taxon>Cucujiformia</taxon>
        <taxon>Coccinelloidea</taxon>
        <taxon>Coccinellidae</taxon>
        <taxon>Epilachninae</taxon>
        <taxon>Epilachnini</taxon>
        <taxon>Henosepilachna</taxon>
    </lineage>
</organism>
<proteinExistence type="inferred from homology"/>
<comment type="caution">
    <text evidence="12">The sequence shown here is derived from an EMBL/GenBank/DDBJ whole genome shotgun (WGS) entry which is preliminary data.</text>
</comment>
<comment type="similarity">
    <text evidence="2">Belongs to the glutamate-gated ion channel (TC 1.A.10.1) family.</text>
</comment>
<evidence type="ECO:0000256" key="5">
    <source>
        <dbReference type="ARBA" id="ARBA00022989"/>
    </source>
</evidence>
<evidence type="ECO:0000256" key="10">
    <source>
        <dbReference type="SAM" id="SignalP"/>
    </source>
</evidence>
<dbReference type="PANTHER" id="PTHR42643">
    <property type="entry name" value="IONOTROPIC RECEPTOR 20A-RELATED"/>
    <property type="match status" value="1"/>
</dbReference>
<keyword evidence="3" id="KW-1003">Cell membrane</keyword>
<evidence type="ECO:0000256" key="3">
    <source>
        <dbReference type="ARBA" id="ARBA00022475"/>
    </source>
</evidence>
<evidence type="ECO:0000256" key="8">
    <source>
        <dbReference type="ARBA" id="ARBA00023180"/>
    </source>
</evidence>
<keyword evidence="10" id="KW-0732">Signal</keyword>
<dbReference type="GO" id="GO:0050906">
    <property type="term" value="P:detection of stimulus involved in sensory perception"/>
    <property type="evidence" value="ECO:0007669"/>
    <property type="project" value="UniProtKB-ARBA"/>
</dbReference>
<evidence type="ECO:0000256" key="4">
    <source>
        <dbReference type="ARBA" id="ARBA00022692"/>
    </source>
</evidence>
<keyword evidence="5 9" id="KW-1133">Transmembrane helix</keyword>
<evidence type="ECO:0000256" key="1">
    <source>
        <dbReference type="ARBA" id="ARBA00004651"/>
    </source>
</evidence>
<feature type="signal peptide" evidence="10">
    <location>
        <begin position="1"/>
        <end position="23"/>
    </location>
</feature>
<sequence length="776" mass="88826">MKCLGQSLLIFYLIILMAVKINGQIEKRALQPSHELQPKEKWKKFFLEHKFQKRELENSMISLIVRISQRYFKKCTPTLIYDSISENTETILINSLLRVYPLPRLHGDVDGKTIRNIALMKNKETCSSFILFIKDVMDTNDVLGPQCNNKVTVVTKSSQWRIHQYLTTRRSQKIVNLLIIAESEMVLKQHQQLPYVLYTHKLYIDAIASSRHEILTSWRNGRFTRPNLDLFPKKMSEGFAGHRFIVAVADQPPFTIKRGIDSNDRVIWDGLEVRLIKLLSKVFNFTIEFKEAEQINVLGSADAVIRSIVQKQSNLGISGIFVSNEVKSLVDTSNMFYQDCAAFVTLTSTALPRYRAIMGPFHWTVWVGLTMVYLFAIFPLTFSDKHTLKPLLKNPEEIENMFWYVFGTFTNAFSFSKKKSWTKSDKIATRIFIGFYWIFTIIITACYTGSIIAFVTLPVYPQTIDSVSQLLEGRYQIGTLDKAGWVNRFTNSSDPLVKKLLKKVDLVPTIDEGIRNTTTAFFWPYAFLGSRANLDYILRTRYVSTGKRSLLHISNECLVSYGVAILFPKNSEYEQILSSGLDRILQSGLINKLRADVEWSIMRSGTGKRLPISKEHNNILTLDDRALTLEDTQGMFLLLVIGYVLGGACLLSEFFGGCLNLCKGSKRFKDNISIPSNPRSYDGLTPRQNENQRNFLSSMVSFNLNNFESGKNLDHCTLDDKSNNLDVKDTSAPLTMNYFGCETELEKHIDMLFDFEDVFGQRNEHSEKNFSSTPIL</sequence>
<dbReference type="InterPro" id="IPR052192">
    <property type="entry name" value="Insect_Ionotropic_Sensory_Rcpt"/>
</dbReference>
<dbReference type="EMBL" id="JARQZJ010000092">
    <property type="protein sequence ID" value="KAK9884353.1"/>
    <property type="molecule type" value="Genomic_DNA"/>
</dbReference>
<evidence type="ECO:0000259" key="11">
    <source>
        <dbReference type="Pfam" id="PF00060"/>
    </source>
</evidence>
<evidence type="ECO:0000256" key="9">
    <source>
        <dbReference type="SAM" id="Phobius"/>
    </source>
</evidence>
<protein>
    <recommendedName>
        <fullName evidence="11">Ionotropic glutamate receptor C-terminal domain-containing protein</fullName>
    </recommendedName>
</protein>
<feature type="chain" id="PRO_5043632105" description="Ionotropic glutamate receptor C-terminal domain-containing protein" evidence="10">
    <location>
        <begin position="24"/>
        <end position="776"/>
    </location>
</feature>
<feature type="transmembrane region" description="Helical" evidence="9">
    <location>
        <begin position="401"/>
        <end position="416"/>
    </location>
</feature>
<dbReference type="SUPFAM" id="SSF53850">
    <property type="entry name" value="Periplasmic binding protein-like II"/>
    <property type="match status" value="1"/>
</dbReference>
<evidence type="ECO:0000256" key="7">
    <source>
        <dbReference type="ARBA" id="ARBA00023170"/>
    </source>
</evidence>
<keyword evidence="8" id="KW-0325">Glycoprotein</keyword>
<reference evidence="12 13" key="1">
    <citation type="submission" date="2023-03" db="EMBL/GenBank/DDBJ databases">
        <title>Genome insight into feeding habits of ladybird beetles.</title>
        <authorList>
            <person name="Li H.-S."/>
            <person name="Huang Y.-H."/>
            <person name="Pang H."/>
        </authorList>
    </citation>
    <scope>NUCLEOTIDE SEQUENCE [LARGE SCALE GENOMIC DNA]</scope>
    <source>
        <strain evidence="12">SYSU_2023b</strain>
        <tissue evidence="12">Whole body</tissue>
    </source>
</reference>
<evidence type="ECO:0000313" key="13">
    <source>
        <dbReference type="Proteomes" id="UP001431783"/>
    </source>
</evidence>
<keyword evidence="13" id="KW-1185">Reference proteome</keyword>
<dbReference type="Gene3D" id="1.10.287.70">
    <property type="match status" value="1"/>
</dbReference>
<dbReference type="GO" id="GO:0015276">
    <property type="term" value="F:ligand-gated monoatomic ion channel activity"/>
    <property type="evidence" value="ECO:0007669"/>
    <property type="project" value="InterPro"/>
</dbReference>
<feature type="transmembrane region" description="Helical" evidence="9">
    <location>
        <begin position="363"/>
        <end position="381"/>
    </location>
</feature>
<dbReference type="PANTHER" id="PTHR42643:SF24">
    <property type="entry name" value="IONOTROPIC RECEPTOR 60A"/>
    <property type="match status" value="1"/>
</dbReference>
<feature type="domain" description="Ionotropic glutamate receptor C-terminal" evidence="11">
    <location>
        <begin position="363"/>
        <end position="642"/>
    </location>
</feature>
<comment type="subcellular location">
    <subcellularLocation>
        <location evidence="1">Cell membrane</location>
        <topology evidence="1">Multi-pass membrane protein</topology>
    </subcellularLocation>
</comment>
<feature type="transmembrane region" description="Helical" evidence="9">
    <location>
        <begin position="436"/>
        <end position="460"/>
    </location>
</feature>
<evidence type="ECO:0000313" key="12">
    <source>
        <dbReference type="EMBL" id="KAK9884353.1"/>
    </source>
</evidence>
<name>A0AAW1UT78_9CUCU</name>
<evidence type="ECO:0000256" key="6">
    <source>
        <dbReference type="ARBA" id="ARBA00023136"/>
    </source>
</evidence>
<dbReference type="Proteomes" id="UP001431783">
    <property type="component" value="Unassembled WGS sequence"/>
</dbReference>
<dbReference type="InterPro" id="IPR001320">
    <property type="entry name" value="Iontro_rcpt_C"/>
</dbReference>
<keyword evidence="4 9" id="KW-0812">Transmembrane</keyword>
<keyword evidence="7" id="KW-0675">Receptor</keyword>
<feature type="transmembrane region" description="Helical" evidence="9">
    <location>
        <begin position="635"/>
        <end position="659"/>
    </location>
</feature>
<dbReference type="Gene3D" id="3.40.190.10">
    <property type="entry name" value="Periplasmic binding protein-like II"/>
    <property type="match status" value="1"/>
</dbReference>
<accession>A0AAW1UT78</accession>
<gene>
    <name evidence="12" type="ORF">WA026_005303</name>
</gene>
<keyword evidence="6 9" id="KW-0472">Membrane</keyword>
<evidence type="ECO:0000256" key="2">
    <source>
        <dbReference type="ARBA" id="ARBA00008685"/>
    </source>
</evidence>
<dbReference type="Pfam" id="PF00060">
    <property type="entry name" value="Lig_chan"/>
    <property type="match status" value="1"/>
</dbReference>
<dbReference type="GO" id="GO:0005886">
    <property type="term" value="C:plasma membrane"/>
    <property type="evidence" value="ECO:0007669"/>
    <property type="project" value="UniProtKB-SubCell"/>
</dbReference>
<dbReference type="AlphaFoldDB" id="A0AAW1UT78"/>